<dbReference type="Proteomes" id="UP001172778">
    <property type="component" value="Unassembled WGS sequence"/>
</dbReference>
<evidence type="ECO:0000313" key="2">
    <source>
        <dbReference type="EMBL" id="MDK2125084.1"/>
    </source>
</evidence>
<name>A0ABT7DYJ7_9NEIS</name>
<evidence type="ECO:0000313" key="3">
    <source>
        <dbReference type="Proteomes" id="UP001172778"/>
    </source>
</evidence>
<feature type="transmembrane region" description="Helical" evidence="1">
    <location>
        <begin position="47"/>
        <end position="68"/>
    </location>
</feature>
<reference evidence="2" key="1">
    <citation type="submission" date="2023-03" db="EMBL/GenBank/DDBJ databases">
        <title>Chitinimonas shenzhenensis gen. nov., sp. nov., a novel member of family Burkholderiaceae isolated from activated sludge collected in Shen Zhen, China.</title>
        <authorList>
            <person name="Wang X."/>
        </authorList>
    </citation>
    <scope>NUCLEOTIDE SEQUENCE</scope>
    <source>
        <strain evidence="2">DQS-5</strain>
    </source>
</reference>
<protein>
    <submittedName>
        <fullName evidence="2">Uncharacterized protein</fullName>
    </submittedName>
</protein>
<keyword evidence="3" id="KW-1185">Reference proteome</keyword>
<evidence type="ECO:0000256" key="1">
    <source>
        <dbReference type="SAM" id="Phobius"/>
    </source>
</evidence>
<keyword evidence="1" id="KW-0812">Transmembrane</keyword>
<organism evidence="2 3">
    <name type="scientific">Parachitinimonas caeni</name>
    <dbReference type="NCBI Taxonomy" id="3031301"/>
    <lineage>
        <taxon>Bacteria</taxon>
        <taxon>Pseudomonadati</taxon>
        <taxon>Pseudomonadota</taxon>
        <taxon>Betaproteobacteria</taxon>
        <taxon>Neisseriales</taxon>
        <taxon>Chitinibacteraceae</taxon>
        <taxon>Parachitinimonas</taxon>
    </lineage>
</organism>
<keyword evidence="1" id="KW-0472">Membrane</keyword>
<proteinExistence type="predicted"/>
<accession>A0ABT7DYJ7</accession>
<feature type="transmembrane region" description="Helical" evidence="1">
    <location>
        <begin position="21"/>
        <end position="41"/>
    </location>
</feature>
<dbReference type="RefSeq" id="WP_284101396.1">
    <property type="nucleotide sequence ID" value="NZ_JARRAF010000015.1"/>
</dbReference>
<sequence length="93" mass="9604">MFAGCRVTDVLKVVWQTVSMLLLTILAVSYGVMGLLVLAGAAGGNGIAGGLVLLAACGLCLWGLFCIAHRVSAKMPPMWTEHSGAAGKPDSMR</sequence>
<comment type="caution">
    <text evidence="2">The sequence shown here is derived from an EMBL/GenBank/DDBJ whole genome shotgun (WGS) entry which is preliminary data.</text>
</comment>
<keyword evidence="1" id="KW-1133">Transmembrane helix</keyword>
<gene>
    <name evidence="2" type="ORF">PZA18_13600</name>
</gene>
<dbReference type="EMBL" id="JARRAF010000015">
    <property type="protein sequence ID" value="MDK2125084.1"/>
    <property type="molecule type" value="Genomic_DNA"/>
</dbReference>